<dbReference type="OrthoDB" id="172047at2157"/>
<name>A0A1H9LIY7_9EURY</name>
<dbReference type="AlphaFoldDB" id="A0A1H9LIY7"/>
<organism evidence="1 2">
    <name type="scientific">Natrinema salaciae</name>
    <dbReference type="NCBI Taxonomy" id="1186196"/>
    <lineage>
        <taxon>Archaea</taxon>
        <taxon>Methanobacteriati</taxon>
        <taxon>Methanobacteriota</taxon>
        <taxon>Stenosarchaea group</taxon>
        <taxon>Halobacteria</taxon>
        <taxon>Halobacteriales</taxon>
        <taxon>Natrialbaceae</taxon>
        <taxon>Natrinema</taxon>
    </lineage>
</organism>
<sequence>MTRTGPRARESKRCPECGAELPARDPLVGWWLCDDCELVIDEDGGLLT</sequence>
<evidence type="ECO:0000313" key="1">
    <source>
        <dbReference type="EMBL" id="SER11167.1"/>
    </source>
</evidence>
<dbReference type="RefSeq" id="WP_175480156.1">
    <property type="nucleotide sequence ID" value="NZ_FOFD01000004.1"/>
</dbReference>
<reference evidence="2" key="1">
    <citation type="submission" date="2016-10" db="EMBL/GenBank/DDBJ databases">
        <authorList>
            <person name="Varghese N."/>
            <person name="Submissions S."/>
        </authorList>
    </citation>
    <scope>NUCLEOTIDE SEQUENCE [LARGE SCALE GENOMIC DNA]</scope>
    <source>
        <strain evidence="2">DSM 25055</strain>
    </source>
</reference>
<accession>A0A1H9LIY7</accession>
<proteinExistence type="predicted"/>
<gene>
    <name evidence="1" type="ORF">SAMN04489841_2977</name>
</gene>
<dbReference type="Proteomes" id="UP000199114">
    <property type="component" value="Unassembled WGS sequence"/>
</dbReference>
<keyword evidence="2" id="KW-1185">Reference proteome</keyword>
<dbReference type="EMBL" id="FOFD01000004">
    <property type="protein sequence ID" value="SER11167.1"/>
    <property type="molecule type" value="Genomic_DNA"/>
</dbReference>
<protein>
    <submittedName>
        <fullName evidence="1">Uncharacterized protein</fullName>
    </submittedName>
</protein>
<evidence type="ECO:0000313" key="2">
    <source>
        <dbReference type="Proteomes" id="UP000199114"/>
    </source>
</evidence>